<evidence type="ECO:0000313" key="2">
    <source>
        <dbReference type="Proteomes" id="UP000555003"/>
    </source>
</evidence>
<keyword evidence="2" id="KW-1185">Reference proteome</keyword>
<protein>
    <submittedName>
        <fullName evidence="1">Protein gp37</fullName>
    </submittedName>
</protein>
<proteinExistence type="predicted"/>
<sequence>MAENSKIEWTHHTANLWWGCTKVHEGCDNCYALTFAKRVGNDIWGNDKPRRMIKNVWAEFERFQKEAQKQNKIHRVFVGSMMDIFEKPMPLVDHKGNPYLEDGNEFWNTGQLRDKLFNEVVPNSPNLKFLLLTKRPSNINKYIPESWKQNPPENVMFGTSPVSQKTANDLILQLSKVNGHKFLSIEPQLEKIDLLVKAKDSDMILLDMVDWIINGGESGHTKRPFDADWGRLIRDACKTRAVPFFFKQIDKVKAIPEDLLVREFPK</sequence>
<organism evidence="1 2">
    <name type="scientific">Flavobacterium gossypii</name>
    <dbReference type="NCBI Taxonomy" id="1646119"/>
    <lineage>
        <taxon>Bacteria</taxon>
        <taxon>Pseudomonadati</taxon>
        <taxon>Bacteroidota</taxon>
        <taxon>Flavobacteriia</taxon>
        <taxon>Flavobacteriales</taxon>
        <taxon>Flavobacteriaceae</taxon>
        <taxon>Flavobacterium</taxon>
    </lineage>
</organism>
<comment type="caution">
    <text evidence="1">The sequence shown here is derived from an EMBL/GenBank/DDBJ whole genome shotgun (WGS) entry which is preliminary data.</text>
</comment>
<dbReference type="Pfam" id="PF07505">
    <property type="entry name" value="DUF5131"/>
    <property type="match status" value="2"/>
</dbReference>
<dbReference type="EMBL" id="JACJIS010000001">
    <property type="protein sequence ID" value="MBA9072581.1"/>
    <property type="molecule type" value="Genomic_DNA"/>
</dbReference>
<reference evidence="1 2" key="1">
    <citation type="submission" date="2020-08" db="EMBL/GenBank/DDBJ databases">
        <title>Genomic Encyclopedia of Type Strains, Phase IV (KMG-IV): sequencing the most valuable type-strain genomes for metagenomic binning, comparative biology and taxonomic classification.</title>
        <authorList>
            <person name="Goeker M."/>
        </authorList>
    </citation>
    <scope>NUCLEOTIDE SEQUENCE [LARGE SCALE GENOMIC DNA]</scope>
    <source>
        <strain evidence="1 2">DSM 100397</strain>
    </source>
</reference>
<accession>A0ABR6DLM4</accession>
<dbReference type="InterPro" id="IPR011101">
    <property type="entry name" value="DUF5131"/>
</dbReference>
<dbReference type="Proteomes" id="UP000555003">
    <property type="component" value="Unassembled WGS sequence"/>
</dbReference>
<dbReference type="RefSeq" id="WP_182492589.1">
    <property type="nucleotide sequence ID" value="NZ_JACJIS010000001.1"/>
</dbReference>
<gene>
    <name evidence="1" type="ORF">GGR22_000707</name>
</gene>
<name>A0ABR6DLM4_9FLAO</name>
<evidence type="ECO:0000313" key="1">
    <source>
        <dbReference type="EMBL" id="MBA9072581.1"/>
    </source>
</evidence>